<accession>A0A2W4RVR6</accession>
<proteinExistence type="predicted"/>
<name>A0A2W4RVR6_9GAMM</name>
<comment type="caution">
    <text evidence="1">The sequence shown here is derived from an EMBL/GenBank/DDBJ whole genome shotgun (WGS) entry which is preliminary data.</text>
</comment>
<gene>
    <name evidence="1" type="ORF">DM484_01550</name>
</gene>
<evidence type="ECO:0000313" key="2">
    <source>
        <dbReference type="Proteomes" id="UP000249396"/>
    </source>
</evidence>
<evidence type="ECO:0000313" key="1">
    <source>
        <dbReference type="EMBL" id="PZN85419.1"/>
    </source>
</evidence>
<sequence>MNLRIAMQLHNELLTTMVMYIGRLAAAGQLPLLRQIGLSPPQIERIGRLSLAEMNELSTFGSHFMDIKVDAG</sequence>
<feature type="non-terminal residue" evidence="1">
    <location>
        <position position="72"/>
    </location>
</feature>
<dbReference type="AlphaFoldDB" id="A0A2W4RVR6"/>
<protein>
    <submittedName>
        <fullName evidence="1">Uncharacterized protein</fullName>
    </submittedName>
</protein>
<organism evidence="1 2">
    <name type="scientific">Candidatus Methylumidiphilus alinenensis</name>
    <dbReference type="NCBI Taxonomy" id="2202197"/>
    <lineage>
        <taxon>Bacteria</taxon>
        <taxon>Pseudomonadati</taxon>
        <taxon>Pseudomonadota</taxon>
        <taxon>Gammaproteobacteria</taxon>
        <taxon>Methylococcales</taxon>
        <taxon>Candidatus Methylumidiphilus</taxon>
    </lineage>
</organism>
<dbReference type="EMBL" id="QJPH01000123">
    <property type="protein sequence ID" value="PZN85419.1"/>
    <property type="molecule type" value="Genomic_DNA"/>
</dbReference>
<reference evidence="1 2" key="1">
    <citation type="journal article" date="2018" name="Aquat. Microb. Ecol.">
        <title>Gammaproteobacterial methanotrophs dominate.</title>
        <authorList>
            <person name="Rissanen A.J."/>
            <person name="Saarenheimo J."/>
            <person name="Tiirola M."/>
            <person name="Peura S."/>
            <person name="Aalto S.L."/>
            <person name="Karvinen A."/>
            <person name="Nykanen H."/>
        </authorList>
    </citation>
    <scope>NUCLEOTIDE SEQUENCE [LARGE SCALE GENOMIC DNA]</scope>
    <source>
        <strain evidence="1">AMbin10</strain>
    </source>
</reference>
<dbReference type="Proteomes" id="UP000249396">
    <property type="component" value="Unassembled WGS sequence"/>
</dbReference>